<keyword evidence="2" id="KW-0328">Glycosyltransferase</keyword>
<reference evidence="4" key="1">
    <citation type="submission" date="2022-08" db="EMBL/GenBank/DDBJ databases">
        <authorList>
            <person name="Gutierrez-Valencia J."/>
        </authorList>
    </citation>
    <scope>NUCLEOTIDE SEQUENCE</scope>
</reference>
<accession>A0AAV0J5H5</accession>
<evidence type="ECO:0000256" key="3">
    <source>
        <dbReference type="ARBA" id="ARBA00022679"/>
    </source>
</evidence>
<evidence type="ECO:0000256" key="1">
    <source>
        <dbReference type="ARBA" id="ARBA00009995"/>
    </source>
</evidence>
<dbReference type="PANTHER" id="PTHR48046">
    <property type="entry name" value="UDP-GLYCOSYLTRANSFERASE 72E1"/>
    <property type="match status" value="1"/>
</dbReference>
<proteinExistence type="inferred from homology"/>
<dbReference type="CDD" id="cd03784">
    <property type="entry name" value="GT1_Gtf-like"/>
    <property type="match status" value="1"/>
</dbReference>
<dbReference type="EMBL" id="CAMGYJ010000004">
    <property type="protein sequence ID" value="CAI0404620.1"/>
    <property type="molecule type" value="Genomic_DNA"/>
</dbReference>
<dbReference type="AlphaFoldDB" id="A0AAV0J5H5"/>
<dbReference type="FunFam" id="3.40.50.2000:FF:000054">
    <property type="entry name" value="Glycosyltransferase"/>
    <property type="match status" value="1"/>
</dbReference>
<evidence type="ECO:0000313" key="4">
    <source>
        <dbReference type="EMBL" id="CAI0404620.1"/>
    </source>
</evidence>
<name>A0AAV0J5H5_9ROSI</name>
<comment type="similarity">
    <text evidence="1">Belongs to the UDP-glycosyltransferase family.</text>
</comment>
<evidence type="ECO:0000313" key="5">
    <source>
        <dbReference type="Proteomes" id="UP001154282"/>
    </source>
</evidence>
<organism evidence="4 5">
    <name type="scientific">Linum tenue</name>
    <dbReference type="NCBI Taxonomy" id="586396"/>
    <lineage>
        <taxon>Eukaryota</taxon>
        <taxon>Viridiplantae</taxon>
        <taxon>Streptophyta</taxon>
        <taxon>Embryophyta</taxon>
        <taxon>Tracheophyta</taxon>
        <taxon>Spermatophyta</taxon>
        <taxon>Magnoliopsida</taxon>
        <taxon>eudicotyledons</taxon>
        <taxon>Gunneridae</taxon>
        <taxon>Pentapetalae</taxon>
        <taxon>rosids</taxon>
        <taxon>fabids</taxon>
        <taxon>Malpighiales</taxon>
        <taxon>Linaceae</taxon>
        <taxon>Linum</taxon>
    </lineage>
</organism>
<sequence>MGTDISIQQDLNYIYMQQSMGKKVHVAIFSSPGMGHIIPLVEFSRKLVLLHPHECTATIIIPSLGPPPEAQAQLLQTLPPAVSHVLLPPVDPTDLAHVSTDAKLFLTVDRSIPHLRGAIAALARRFPLAALVADIFGTDAFDVAREFNLAAYFAVPSNALTLALCSYMPKLDAEVSGDYRQLAEPIRLPGCRFAFPVGDLHPSILDRKSDAYERILRHAKRQRLADGFIVNTFMEVEGEIIEALRGEEFANGRPIFPIGPIIQSTITDDGRQNECLEWLDSQPPASVLFVSFGSGGTLSQEQLTELALGLEMSHQQFLWVVRSPNTTRDTNASYIGPQSNSNPFDYLPEGFLGRTKGRALLVPSWAPQIQVLSHRATGGFLNHCGWNSTLESILNGVPLISWPLHGDQKMVAVQLVEHLKIALRPIAGEDGLIRREEISKVVRDLMVGEEGLAVRNKMNVLKEAAKNAMSEEGSSTKSLELLVSQWKNRSGEPSLGT</sequence>
<protein>
    <recommendedName>
        <fullName evidence="6">Glycosyltransferase</fullName>
    </recommendedName>
</protein>
<dbReference type="Proteomes" id="UP001154282">
    <property type="component" value="Unassembled WGS sequence"/>
</dbReference>
<dbReference type="Gene3D" id="3.40.50.2000">
    <property type="entry name" value="Glycogen Phosphorylase B"/>
    <property type="match status" value="2"/>
</dbReference>
<dbReference type="SUPFAM" id="SSF53756">
    <property type="entry name" value="UDP-Glycosyltransferase/glycogen phosphorylase"/>
    <property type="match status" value="1"/>
</dbReference>
<dbReference type="FunFam" id="3.40.50.2000:FF:000051">
    <property type="entry name" value="Glycosyltransferase"/>
    <property type="match status" value="1"/>
</dbReference>
<keyword evidence="3" id="KW-0808">Transferase</keyword>
<evidence type="ECO:0008006" key="6">
    <source>
        <dbReference type="Google" id="ProtNLM"/>
    </source>
</evidence>
<comment type="caution">
    <text evidence="4">The sequence shown here is derived from an EMBL/GenBank/DDBJ whole genome shotgun (WGS) entry which is preliminary data.</text>
</comment>
<dbReference type="InterPro" id="IPR002213">
    <property type="entry name" value="UDP_glucos_trans"/>
</dbReference>
<gene>
    <name evidence="4" type="ORF">LITE_LOCUS12555</name>
</gene>
<keyword evidence="5" id="KW-1185">Reference proteome</keyword>
<dbReference type="GO" id="GO:0008194">
    <property type="term" value="F:UDP-glycosyltransferase activity"/>
    <property type="evidence" value="ECO:0007669"/>
    <property type="project" value="InterPro"/>
</dbReference>
<dbReference type="PANTHER" id="PTHR48046:SF6">
    <property type="entry name" value="GLYCOSYLTRANSFERASE"/>
    <property type="match status" value="1"/>
</dbReference>
<evidence type="ECO:0000256" key="2">
    <source>
        <dbReference type="ARBA" id="ARBA00022676"/>
    </source>
</evidence>
<dbReference type="Pfam" id="PF00201">
    <property type="entry name" value="UDPGT"/>
    <property type="match status" value="1"/>
</dbReference>